<dbReference type="EMBL" id="SSTE01000903">
    <property type="protein sequence ID" value="KAA0066256.1"/>
    <property type="molecule type" value="Genomic_DNA"/>
</dbReference>
<dbReference type="Proteomes" id="UP000321393">
    <property type="component" value="Unassembled WGS sequence"/>
</dbReference>
<protein>
    <recommendedName>
        <fullName evidence="2">Putative plant transposon protein domain-containing protein</fullName>
    </recommendedName>
</protein>
<evidence type="ECO:0000256" key="1">
    <source>
        <dbReference type="SAM" id="MobiDB-lite"/>
    </source>
</evidence>
<accession>A0A5A7VIS7</accession>
<dbReference type="PANTHER" id="PTHR11439:SF483">
    <property type="entry name" value="PEPTIDE SYNTHASE GLIP-LIKE, PUTATIVE (AFU_ORTHOLOGUE AFUA_3G12920)-RELATED"/>
    <property type="match status" value="1"/>
</dbReference>
<feature type="compositionally biased region" description="Polar residues" evidence="1">
    <location>
        <begin position="269"/>
        <end position="282"/>
    </location>
</feature>
<feature type="region of interest" description="Disordered" evidence="1">
    <location>
        <begin position="125"/>
        <end position="196"/>
    </location>
</feature>
<sequence length="567" mass="62365">MTQEKYARNIVKKFGLKQARNKRTPAATHVKLTKDTEGAEVDHKLYRSIVGNLLYLTTSRPNIAYAVGIYARYQADPRITHLEVVKRILKYVHRTSDFGMIYSYDTTPTLLDIVTLTGQGSCVPKQSEDAPNVITSSPPPVQHARVRGHRFKSTPPWRPYRLPSKKMQRGASSGLQDSLRSEAMPEVGESAAPVSPAVHAYRASEATISDMDSDDQDDLPFEPPDSIHSLESSSTEGVFIPTPVGPRRSPAIPSDISGFSTAAHEEQTDVSQNDDQCASFNQADIPPEDIPPPIDYPITPQSEGRPDSPKCRKKIPANILSVPIDGISFHHEESVQRWKFVMQRRIADELIREFIVNLPDEFNNPSSADYQTVHIRGFKFVISPVVINGFLGNTVHIDCSPSCPTTEDLTTVLSEGTLSTWPVNGILAVALSVKYAILDKIGIANWFPSSHASSVSAALGFHCSSTVVLQSATSPKWSGSHVLDIDHDVHPTRGPHIFYTTDWDESAEGFYVDRKLAARIVNSLTAESRALATSIALLSECRLEVDALLQHLKSLAPSTSHQQPSFG</sequence>
<comment type="caution">
    <text evidence="3">The sequence shown here is derived from an EMBL/GenBank/DDBJ whole genome shotgun (WGS) entry which is preliminary data.</text>
</comment>
<gene>
    <name evidence="3" type="ORF">E6C27_scaffold21G002890</name>
</gene>
<reference evidence="3 4" key="1">
    <citation type="submission" date="2019-08" db="EMBL/GenBank/DDBJ databases">
        <title>Draft genome sequences of two oriental melons (Cucumis melo L. var makuwa).</title>
        <authorList>
            <person name="Kwon S.-Y."/>
        </authorList>
    </citation>
    <scope>NUCLEOTIDE SEQUENCE [LARGE SCALE GENOMIC DNA]</scope>
    <source>
        <strain evidence="4">cv. SW 3</strain>
        <tissue evidence="3">Leaf</tissue>
    </source>
</reference>
<dbReference type="InterPro" id="IPR046796">
    <property type="entry name" value="Transposase_32_dom"/>
</dbReference>
<feature type="compositionally biased region" description="Acidic residues" evidence="1">
    <location>
        <begin position="211"/>
        <end position="220"/>
    </location>
</feature>
<dbReference type="OrthoDB" id="1430975at2759"/>
<feature type="region of interest" description="Disordered" evidence="1">
    <location>
        <begin position="210"/>
        <end position="311"/>
    </location>
</feature>
<name>A0A5A7VIS7_CUCMM</name>
<feature type="domain" description="Putative plant transposon protein" evidence="2">
    <location>
        <begin position="345"/>
        <end position="457"/>
    </location>
</feature>
<evidence type="ECO:0000313" key="4">
    <source>
        <dbReference type="Proteomes" id="UP000321393"/>
    </source>
</evidence>
<organism evidence="3 4">
    <name type="scientific">Cucumis melo var. makuwa</name>
    <name type="common">Oriental melon</name>
    <dbReference type="NCBI Taxonomy" id="1194695"/>
    <lineage>
        <taxon>Eukaryota</taxon>
        <taxon>Viridiplantae</taxon>
        <taxon>Streptophyta</taxon>
        <taxon>Embryophyta</taxon>
        <taxon>Tracheophyta</taxon>
        <taxon>Spermatophyta</taxon>
        <taxon>Magnoliopsida</taxon>
        <taxon>eudicotyledons</taxon>
        <taxon>Gunneridae</taxon>
        <taxon>Pentapetalae</taxon>
        <taxon>rosids</taxon>
        <taxon>fabids</taxon>
        <taxon>Cucurbitales</taxon>
        <taxon>Cucurbitaceae</taxon>
        <taxon>Benincaseae</taxon>
        <taxon>Cucumis</taxon>
    </lineage>
</organism>
<proteinExistence type="predicted"/>
<dbReference type="PANTHER" id="PTHR11439">
    <property type="entry name" value="GAG-POL-RELATED RETROTRANSPOSON"/>
    <property type="match status" value="1"/>
</dbReference>
<dbReference type="AlphaFoldDB" id="A0A5A7VIS7"/>
<evidence type="ECO:0000313" key="3">
    <source>
        <dbReference type="EMBL" id="KAA0066256.1"/>
    </source>
</evidence>
<evidence type="ECO:0000259" key="2">
    <source>
        <dbReference type="Pfam" id="PF20167"/>
    </source>
</evidence>
<dbReference type="Pfam" id="PF20167">
    <property type="entry name" value="Transposase_32"/>
    <property type="match status" value="1"/>
</dbReference>